<accession>A0A7R8X254</accession>
<feature type="region of interest" description="Disordered" evidence="1">
    <location>
        <begin position="53"/>
        <end position="150"/>
    </location>
</feature>
<dbReference type="AlphaFoldDB" id="A0A7R8X254"/>
<dbReference type="EMBL" id="CAJPEV010000131">
    <property type="protein sequence ID" value="CAG0881068.1"/>
    <property type="molecule type" value="Genomic_DNA"/>
</dbReference>
<feature type="compositionally biased region" description="Basic and acidic residues" evidence="1">
    <location>
        <begin position="79"/>
        <end position="119"/>
    </location>
</feature>
<reference evidence="2" key="1">
    <citation type="submission" date="2020-11" db="EMBL/GenBank/DDBJ databases">
        <authorList>
            <person name="Tran Van P."/>
        </authorList>
    </citation>
    <scope>NUCLEOTIDE SEQUENCE</scope>
</reference>
<sequence length="168" mass="18927">MARNQEFLERHAQESGIANLRCGRFLHLHTDPNPFRCETAGANEVNRRMQSFRTLPPLPPDWPQRMVLGPDTRPGRSSRPLEEPRKVTAWADREAGFYAGEEERKEDRSSSGRQDHGGGERLLPPGGETTVPREAAASLRGKGPEPRSFPKVTFSRAVLCPWVSWDVE</sequence>
<evidence type="ECO:0000256" key="1">
    <source>
        <dbReference type="SAM" id="MobiDB-lite"/>
    </source>
</evidence>
<gene>
    <name evidence="2" type="ORF">DSTB1V02_LOCUS1380</name>
</gene>
<organism evidence="2">
    <name type="scientific">Darwinula stevensoni</name>
    <dbReference type="NCBI Taxonomy" id="69355"/>
    <lineage>
        <taxon>Eukaryota</taxon>
        <taxon>Metazoa</taxon>
        <taxon>Ecdysozoa</taxon>
        <taxon>Arthropoda</taxon>
        <taxon>Crustacea</taxon>
        <taxon>Oligostraca</taxon>
        <taxon>Ostracoda</taxon>
        <taxon>Podocopa</taxon>
        <taxon>Podocopida</taxon>
        <taxon>Darwinulocopina</taxon>
        <taxon>Darwinuloidea</taxon>
        <taxon>Darwinulidae</taxon>
        <taxon>Darwinula</taxon>
    </lineage>
</organism>
<keyword evidence="3" id="KW-1185">Reference proteome</keyword>
<evidence type="ECO:0000313" key="3">
    <source>
        <dbReference type="Proteomes" id="UP000677054"/>
    </source>
</evidence>
<dbReference type="Proteomes" id="UP000677054">
    <property type="component" value="Unassembled WGS sequence"/>
</dbReference>
<evidence type="ECO:0000313" key="2">
    <source>
        <dbReference type="EMBL" id="CAD7241387.1"/>
    </source>
</evidence>
<proteinExistence type="predicted"/>
<dbReference type="EMBL" id="LR899648">
    <property type="protein sequence ID" value="CAD7241387.1"/>
    <property type="molecule type" value="Genomic_DNA"/>
</dbReference>
<name>A0A7R8X254_9CRUS</name>
<protein>
    <submittedName>
        <fullName evidence="2">Uncharacterized protein</fullName>
    </submittedName>
</protein>